<feature type="domain" description="Homeobox" evidence="8">
    <location>
        <begin position="175"/>
        <end position="235"/>
    </location>
</feature>
<keyword evidence="2" id="KW-0217">Developmental protein</keyword>
<dbReference type="FunFam" id="1.10.10.60:FF:000113">
    <property type="entry name" value="homeobox protein Hox-B1"/>
    <property type="match status" value="1"/>
</dbReference>
<dbReference type="Proteomes" id="UP000663854">
    <property type="component" value="Unassembled WGS sequence"/>
</dbReference>
<evidence type="ECO:0000256" key="7">
    <source>
        <dbReference type="RuleBase" id="RU000682"/>
    </source>
</evidence>
<dbReference type="Proteomes" id="UP000663870">
    <property type="component" value="Unassembled WGS sequence"/>
</dbReference>
<dbReference type="CDD" id="cd00086">
    <property type="entry name" value="homeodomain"/>
    <property type="match status" value="1"/>
</dbReference>
<evidence type="ECO:0000313" key="9">
    <source>
        <dbReference type="EMBL" id="CAF1169179.1"/>
    </source>
</evidence>
<evidence type="ECO:0000259" key="8">
    <source>
        <dbReference type="PROSITE" id="PS50071"/>
    </source>
</evidence>
<feature type="DNA-binding region" description="Homeobox" evidence="6">
    <location>
        <begin position="177"/>
        <end position="236"/>
    </location>
</feature>
<dbReference type="InterPro" id="IPR017970">
    <property type="entry name" value="Homeobox_CS"/>
</dbReference>
<dbReference type="InterPro" id="IPR020479">
    <property type="entry name" value="HD_metazoa"/>
</dbReference>
<evidence type="ECO:0000256" key="1">
    <source>
        <dbReference type="ARBA" id="ARBA00004123"/>
    </source>
</evidence>
<evidence type="ECO:0000256" key="4">
    <source>
        <dbReference type="ARBA" id="ARBA00023155"/>
    </source>
</evidence>
<evidence type="ECO:0000313" key="10">
    <source>
        <dbReference type="EMBL" id="CAF1530137.1"/>
    </source>
</evidence>
<evidence type="ECO:0000256" key="5">
    <source>
        <dbReference type="ARBA" id="ARBA00023242"/>
    </source>
</evidence>
<dbReference type="PANTHER" id="PTHR45946">
    <property type="entry name" value="HOMEOBOX PROTEIN ROUGH-RELATED"/>
    <property type="match status" value="1"/>
</dbReference>
<dbReference type="Pfam" id="PF00046">
    <property type="entry name" value="Homeodomain"/>
    <property type="match status" value="1"/>
</dbReference>
<dbReference type="SMART" id="SM00389">
    <property type="entry name" value="HOX"/>
    <property type="match status" value="1"/>
</dbReference>
<dbReference type="GO" id="GO:0000981">
    <property type="term" value="F:DNA-binding transcription factor activity, RNA polymerase II-specific"/>
    <property type="evidence" value="ECO:0007669"/>
    <property type="project" value="InterPro"/>
</dbReference>
<proteinExistence type="predicted"/>
<keyword evidence="12" id="KW-1185">Reference proteome</keyword>
<keyword evidence="5 6" id="KW-0539">Nucleus</keyword>
<comment type="subcellular location">
    <subcellularLocation>
        <location evidence="1 6 7">Nucleus</location>
    </subcellularLocation>
</comment>
<name>A0A814U5S7_9BILA</name>
<keyword evidence="3 6" id="KW-0238">DNA-binding</keyword>
<sequence length="247" mass="29381">MMNQYHHSQPYTNFPSHHFHSNNTTTTTIFQTPSTQYNLLDENYIYTSFSPSKHHQTTIFYDSENSYEQYSIDNTITTESIYHPIQSFDQCHNYSNNLQLNQQSYEDFSLSNNHQIQTIEQSSIEQQQQEQQQPMVVTETTKYKWMQIKRTPAKTSSKPPIDCIYGSSTDYLMNNSINTGRTSYSNKQLTELEKEFHFSRYLTRARRIEIATLLQLNENQVKIWFQNRRMKDKKRKHGTDNLAYDSM</sequence>
<keyword evidence="4 6" id="KW-0371">Homeobox</keyword>
<evidence type="ECO:0000256" key="2">
    <source>
        <dbReference type="ARBA" id="ARBA00022473"/>
    </source>
</evidence>
<dbReference type="GO" id="GO:0000978">
    <property type="term" value="F:RNA polymerase II cis-regulatory region sequence-specific DNA binding"/>
    <property type="evidence" value="ECO:0007669"/>
    <property type="project" value="TreeGrafter"/>
</dbReference>
<dbReference type="EMBL" id="CAJNOL010002803">
    <property type="protein sequence ID" value="CAF1530137.1"/>
    <property type="molecule type" value="Genomic_DNA"/>
</dbReference>
<dbReference type="InterPro" id="IPR001356">
    <property type="entry name" value="HD"/>
</dbReference>
<reference evidence="9" key="1">
    <citation type="submission" date="2021-02" db="EMBL/GenBank/DDBJ databases">
        <authorList>
            <person name="Nowell W R."/>
        </authorList>
    </citation>
    <scope>NUCLEOTIDE SEQUENCE</scope>
</reference>
<evidence type="ECO:0000256" key="6">
    <source>
        <dbReference type="PROSITE-ProRule" id="PRU00108"/>
    </source>
</evidence>
<protein>
    <recommendedName>
        <fullName evidence="8">Homeobox domain-containing protein</fullName>
    </recommendedName>
</protein>
<accession>A0A814U5S7</accession>
<dbReference type="InterPro" id="IPR009057">
    <property type="entry name" value="Homeodomain-like_sf"/>
</dbReference>
<dbReference type="PRINTS" id="PR00024">
    <property type="entry name" value="HOMEOBOX"/>
</dbReference>
<evidence type="ECO:0000313" key="11">
    <source>
        <dbReference type="Proteomes" id="UP000663854"/>
    </source>
</evidence>
<dbReference type="GO" id="GO:0005634">
    <property type="term" value="C:nucleus"/>
    <property type="evidence" value="ECO:0007669"/>
    <property type="project" value="UniProtKB-SubCell"/>
</dbReference>
<dbReference type="PROSITE" id="PS00027">
    <property type="entry name" value="HOMEOBOX_1"/>
    <property type="match status" value="1"/>
</dbReference>
<dbReference type="InterPro" id="IPR046327">
    <property type="entry name" value="HXA1/B1/D1"/>
</dbReference>
<dbReference type="AlphaFoldDB" id="A0A814U5S7"/>
<dbReference type="EMBL" id="CAJNOH010001051">
    <property type="protein sequence ID" value="CAF1169179.1"/>
    <property type="molecule type" value="Genomic_DNA"/>
</dbReference>
<organism evidence="9 11">
    <name type="scientific">Rotaria sordida</name>
    <dbReference type="NCBI Taxonomy" id="392033"/>
    <lineage>
        <taxon>Eukaryota</taxon>
        <taxon>Metazoa</taxon>
        <taxon>Spiralia</taxon>
        <taxon>Gnathifera</taxon>
        <taxon>Rotifera</taxon>
        <taxon>Eurotatoria</taxon>
        <taxon>Bdelloidea</taxon>
        <taxon>Philodinida</taxon>
        <taxon>Philodinidae</taxon>
        <taxon>Rotaria</taxon>
    </lineage>
</organism>
<dbReference type="PANTHER" id="PTHR45946:SF4">
    <property type="entry name" value="HOMEOBOX PROTEIN ROUGH-RELATED"/>
    <property type="match status" value="1"/>
</dbReference>
<evidence type="ECO:0000313" key="12">
    <source>
        <dbReference type="Proteomes" id="UP000663870"/>
    </source>
</evidence>
<dbReference type="Gene3D" id="1.10.10.60">
    <property type="entry name" value="Homeodomain-like"/>
    <property type="match status" value="1"/>
</dbReference>
<evidence type="ECO:0000256" key="3">
    <source>
        <dbReference type="ARBA" id="ARBA00023125"/>
    </source>
</evidence>
<gene>
    <name evidence="10" type="ORF">JXQ802_LOCUS42173</name>
    <name evidence="9" type="ORF">PYM288_LOCUS23176</name>
</gene>
<dbReference type="PROSITE" id="PS50071">
    <property type="entry name" value="HOMEOBOX_2"/>
    <property type="match status" value="1"/>
</dbReference>
<comment type="caution">
    <text evidence="9">The sequence shown here is derived from an EMBL/GenBank/DDBJ whole genome shotgun (WGS) entry which is preliminary data.</text>
</comment>
<dbReference type="SUPFAM" id="SSF46689">
    <property type="entry name" value="Homeodomain-like"/>
    <property type="match status" value="1"/>
</dbReference>